<name>A0A4Z1SQ80_GIAMU</name>
<protein>
    <submittedName>
        <fullName evidence="4">Ankyrin repeat protein 1</fullName>
    </submittedName>
</protein>
<gene>
    <name evidence="4" type="ORF">GMRT_13485</name>
</gene>
<dbReference type="PROSITE" id="PS50088">
    <property type="entry name" value="ANK_REPEAT"/>
    <property type="match status" value="1"/>
</dbReference>
<dbReference type="OrthoDB" id="539213at2759"/>
<dbReference type="InterPro" id="IPR036770">
    <property type="entry name" value="Ankyrin_rpt-contain_sf"/>
</dbReference>
<dbReference type="Pfam" id="PF12796">
    <property type="entry name" value="Ank_2"/>
    <property type="match status" value="1"/>
</dbReference>
<feature type="coiled-coil region" evidence="2">
    <location>
        <begin position="259"/>
        <end position="388"/>
    </location>
</feature>
<feature type="repeat" description="ANK" evidence="1">
    <location>
        <begin position="29"/>
        <end position="61"/>
    </location>
</feature>
<dbReference type="VEuPathDB" id="GiardiaDB:GMRT_13485"/>
<evidence type="ECO:0000313" key="4">
    <source>
        <dbReference type="EMBL" id="TNJ28002.1"/>
    </source>
</evidence>
<dbReference type="EMBL" id="VDLU01000003">
    <property type="protein sequence ID" value="TNJ28002.1"/>
    <property type="molecule type" value="Genomic_DNA"/>
</dbReference>
<dbReference type="PANTHER" id="PTHR24120">
    <property type="entry name" value="GH07239P"/>
    <property type="match status" value="1"/>
</dbReference>
<comment type="caution">
    <text evidence="4">The sequence shown here is derived from an EMBL/GenBank/DDBJ whole genome shotgun (WGS) entry which is preliminary data.</text>
</comment>
<reference evidence="4 5" key="1">
    <citation type="submission" date="2019-05" db="EMBL/GenBank/DDBJ databases">
        <title>The compact genome of Giardia muris reveals important steps in the evolution of intestinal protozoan parasites.</title>
        <authorList>
            <person name="Xu F."/>
            <person name="Jimenez-Gonzalez A."/>
            <person name="Einarsson E."/>
            <person name="Astvaldsson A."/>
            <person name="Peirasmaki D."/>
            <person name="Eckmann L."/>
            <person name="Andersson J.O."/>
            <person name="Svard S.G."/>
            <person name="Jerlstrom-Hultqvist J."/>
        </authorList>
    </citation>
    <scope>NUCLEOTIDE SEQUENCE [LARGE SCALE GENOMIC DNA]</scope>
    <source>
        <strain evidence="4 5">Roberts-Thomson</strain>
    </source>
</reference>
<accession>A0A4Z1SQ80</accession>
<feature type="compositionally biased region" description="Polar residues" evidence="3">
    <location>
        <begin position="215"/>
        <end position="239"/>
    </location>
</feature>
<evidence type="ECO:0000313" key="5">
    <source>
        <dbReference type="Proteomes" id="UP000315496"/>
    </source>
</evidence>
<dbReference type="Gene3D" id="1.25.40.20">
    <property type="entry name" value="Ankyrin repeat-containing domain"/>
    <property type="match status" value="1"/>
</dbReference>
<feature type="region of interest" description="Disordered" evidence="3">
    <location>
        <begin position="198"/>
        <end position="259"/>
    </location>
</feature>
<evidence type="ECO:0000256" key="2">
    <source>
        <dbReference type="SAM" id="Coils"/>
    </source>
</evidence>
<dbReference type="Proteomes" id="UP000315496">
    <property type="component" value="Chromosome 3"/>
</dbReference>
<dbReference type="AlphaFoldDB" id="A0A4Z1SQ80"/>
<dbReference type="PANTHER" id="PTHR24120:SF4">
    <property type="entry name" value="GH07239P"/>
    <property type="match status" value="1"/>
</dbReference>
<dbReference type="Pfam" id="PF00023">
    <property type="entry name" value="Ank"/>
    <property type="match status" value="1"/>
</dbReference>
<organism evidence="4 5">
    <name type="scientific">Giardia muris</name>
    <dbReference type="NCBI Taxonomy" id="5742"/>
    <lineage>
        <taxon>Eukaryota</taxon>
        <taxon>Metamonada</taxon>
        <taxon>Diplomonadida</taxon>
        <taxon>Hexamitidae</taxon>
        <taxon>Giardiinae</taxon>
        <taxon>Giardia</taxon>
    </lineage>
</organism>
<evidence type="ECO:0000256" key="1">
    <source>
        <dbReference type="PROSITE-ProRule" id="PRU00023"/>
    </source>
</evidence>
<sequence length="422" mass="47100">MDTLMRAALDGNVETVRSNLHMVRLQTDLGFTALMYAARNGHFECARVLVVHEARIRDRDGRTALIWAAMSGNADIVELLSQYELRLVTNTGWTALMNAVLNDHEKCVKLLLGEVGFQSTESSSRYEKGTTALIIAATRNYFSLVSLLCQYEAKYRDVYGRDALWHAKNNAVDIRGNHVKDGHPRIIQLLSTTTITTSERASTTMTQAGDGKNGLSMTTNHCPSRGTQNPPPQSLSTSRVDPKPPIPSTAPDPGLKGQLDGLQVTLDRMTTRLQRTQDAVQVELHEFRHHNKVVLESIQKTATELEKANQRISDLLVQVALLQQQVDAKDAQIQEAHSREGACAAELKLARHSNLRLRSRITSLKKVQSALQEEVARYKAQASALKCEDCKEPIGDRRSLAQDLQETHLQLLLLLEERGKWQ</sequence>
<keyword evidence="1" id="KW-0040">ANK repeat</keyword>
<proteinExistence type="predicted"/>
<dbReference type="SMART" id="SM00248">
    <property type="entry name" value="ANK"/>
    <property type="match status" value="4"/>
</dbReference>
<evidence type="ECO:0000256" key="3">
    <source>
        <dbReference type="SAM" id="MobiDB-lite"/>
    </source>
</evidence>
<dbReference type="InterPro" id="IPR002110">
    <property type="entry name" value="Ankyrin_rpt"/>
</dbReference>
<keyword evidence="5" id="KW-1185">Reference proteome</keyword>
<dbReference type="SUPFAM" id="SSF48403">
    <property type="entry name" value="Ankyrin repeat"/>
    <property type="match status" value="1"/>
</dbReference>
<keyword evidence="2" id="KW-0175">Coiled coil</keyword>